<name>A0AAT9HFV1_9ACTN</name>
<dbReference type="AlphaFoldDB" id="A0AAT9HFV1"/>
<sequence>MGERALRAVHVDPMIIPWLGGERGKAGLWGRIPTVSALMEPDELERLVIFGRSRLYRAAAEQDPELERVARGLLLSVGEPVDPAPLLEPAGILTELSRLGRALAVPRGRARAQDGLDPAQTAFLATVFLAVLRDARRVVLPGLLFLPTASGRDT</sequence>
<dbReference type="EMBL" id="AP035768">
    <property type="protein sequence ID" value="BFO16242.1"/>
    <property type="molecule type" value="Genomic_DNA"/>
</dbReference>
<accession>A0AAT9HFV1</accession>
<organism evidence="1">
    <name type="scientific">Streptomyces haneummycinicus</name>
    <dbReference type="NCBI Taxonomy" id="3074435"/>
    <lineage>
        <taxon>Bacteria</taxon>
        <taxon>Bacillati</taxon>
        <taxon>Actinomycetota</taxon>
        <taxon>Actinomycetes</taxon>
        <taxon>Kitasatosporales</taxon>
        <taxon>Streptomycetaceae</taxon>
        <taxon>Streptomyces</taxon>
    </lineage>
</organism>
<reference evidence="1" key="2">
    <citation type="submission" date="2024-07" db="EMBL/GenBank/DDBJ databases">
        <title>Streptomyces haneummycinica sp. nov., a new antibiotic-producing actinobacterium isolated from marine sediment.</title>
        <authorList>
            <person name="Uemura M."/>
            <person name="Hamada M."/>
            <person name="Hirano S."/>
            <person name="Kobayashi K."/>
            <person name="Ohshiro T."/>
            <person name="Kobayashi T."/>
            <person name="Terahara T."/>
        </authorList>
    </citation>
    <scope>NUCLEOTIDE SEQUENCE</scope>
    <source>
        <strain evidence="1">KM77-8</strain>
    </source>
</reference>
<reference evidence="1" key="1">
    <citation type="submission" date="2024-06" db="EMBL/GenBank/DDBJ databases">
        <authorList>
            <consortium name="consrtm"/>
            <person name="Uemura M."/>
            <person name="Terahara T."/>
        </authorList>
    </citation>
    <scope>NUCLEOTIDE SEQUENCE</scope>
    <source>
        <strain evidence="1">KM77-8</strain>
    </source>
</reference>
<proteinExistence type="predicted"/>
<protein>
    <submittedName>
        <fullName evidence="1">Uncharacterized protein</fullName>
    </submittedName>
</protein>
<gene>
    <name evidence="1" type="ORF">SHKM778_26300</name>
</gene>
<evidence type="ECO:0000313" key="1">
    <source>
        <dbReference type="EMBL" id="BFO16242.1"/>
    </source>
</evidence>